<comment type="catalytic activity">
    <reaction evidence="1 5">
        <text>uridine(55) in tRNA = pseudouridine(55) in tRNA</text>
        <dbReference type="Rhea" id="RHEA:42532"/>
        <dbReference type="Rhea" id="RHEA-COMP:10101"/>
        <dbReference type="Rhea" id="RHEA-COMP:10102"/>
        <dbReference type="ChEBI" id="CHEBI:65314"/>
        <dbReference type="ChEBI" id="CHEBI:65315"/>
        <dbReference type="EC" id="5.4.99.25"/>
    </reaction>
</comment>
<comment type="similarity">
    <text evidence="2 5">Belongs to the pseudouridine synthase TruB family. Type 1 subfamily.</text>
</comment>
<dbReference type="GO" id="GO:0160148">
    <property type="term" value="F:tRNA pseudouridine(55) synthase activity"/>
    <property type="evidence" value="ECO:0007669"/>
    <property type="project" value="UniProtKB-EC"/>
</dbReference>
<protein>
    <recommendedName>
        <fullName evidence="5">tRNA pseudouridine synthase B</fullName>
        <ecNumber evidence="5">5.4.99.25</ecNumber>
    </recommendedName>
    <alternativeName>
        <fullName evidence="5">tRNA pseudouridine(55) synthase</fullName>
        <shortName evidence="5">Psi55 synthase</shortName>
    </alternativeName>
    <alternativeName>
        <fullName evidence="5">tRNA pseudouridylate synthase</fullName>
    </alternativeName>
    <alternativeName>
        <fullName evidence="5">tRNA-uridine isomerase</fullName>
    </alternativeName>
</protein>
<dbReference type="AlphaFoldDB" id="A0A2H0TVE7"/>
<dbReference type="InterPro" id="IPR020103">
    <property type="entry name" value="PsdUridine_synth_cat_dom_sf"/>
</dbReference>
<dbReference type="EC" id="5.4.99.25" evidence="5"/>
<proteinExistence type="inferred from homology"/>
<organism evidence="8 9">
    <name type="scientific">Candidatus Magasanikbacteria bacterium CG10_big_fil_rev_8_21_14_0_10_42_10</name>
    <dbReference type="NCBI Taxonomy" id="1974649"/>
    <lineage>
        <taxon>Bacteria</taxon>
        <taxon>Candidatus Magasanikiibacteriota</taxon>
    </lineage>
</organism>
<evidence type="ECO:0000256" key="4">
    <source>
        <dbReference type="ARBA" id="ARBA00023235"/>
    </source>
</evidence>
<dbReference type="CDD" id="cd02573">
    <property type="entry name" value="PseudoU_synth_EcTruB"/>
    <property type="match status" value="1"/>
</dbReference>
<feature type="domain" description="Pseudouridine synthase II N-terminal" evidence="6">
    <location>
        <begin position="151"/>
        <end position="307"/>
    </location>
</feature>
<dbReference type="Pfam" id="PF16198">
    <property type="entry name" value="TruB_C_2"/>
    <property type="match status" value="1"/>
</dbReference>
<dbReference type="InterPro" id="IPR002501">
    <property type="entry name" value="PsdUridine_synth_N"/>
</dbReference>
<dbReference type="Pfam" id="PF01509">
    <property type="entry name" value="TruB_N"/>
    <property type="match status" value="1"/>
</dbReference>
<sequence length="361" mass="41353">MSTKQFFHIYHRSPSATANIKNSIWISEITHIFFLDIFCDGSVENKFFWIKQKFCPVLPGNRFTNKDRWRIPNFCSIVSFDSPTFIVCMVVFHMSLLYHVYRELVIYRMEEIIQSNISGFLLIDKPTDWTSHDVVAYIRGFVRRNKLIQKKRPKVGHAGTLDPFATGLLIVGVGKKATTQLDTFKGMTKEYIATIRLGATSDTYDKTGVLSEQRTILNNQISEKDVKATLASFIGKQSQLPPMYSAKKIYGKKLYTLARKGIEIEREPSEIEIYEIELLNVISSDRSESRDLKAIEIRVTCSSGTYIRTLAHDIGQNLGTGAYCEELRRTKIGKYRVEDAVEVEKVTVHHLQKLIVESTNE</sequence>
<accession>A0A2H0TVE7</accession>
<keyword evidence="4 5" id="KW-0413">Isomerase</keyword>
<dbReference type="EMBL" id="PFBY01000040">
    <property type="protein sequence ID" value="PIR76143.1"/>
    <property type="molecule type" value="Genomic_DNA"/>
</dbReference>
<dbReference type="Proteomes" id="UP000231530">
    <property type="component" value="Unassembled WGS sequence"/>
</dbReference>
<feature type="active site" description="Nucleophile" evidence="5">
    <location>
        <position position="162"/>
    </location>
</feature>
<comment type="function">
    <text evidence="5">Responsible for synthesis of pseudouridine from uracil-55 in the psi GC loop of transfer RNAs.</text>
</comment>
<evidence type="ECO:0000256" key="5">
    <source>
        <dbReference type="HAMAP-Rule" id="MF_01080"/>
    </source>
</evidence>
<dbReference type="InterPro" id="IPR032819">
    <property type="entry name" value="TruB_C"/>
</dbReference>
<comment type="caution">
    <text evidence="8">The sequence shown here is derived from an EMBL/GenBank/DDBJ whole genome shotgun (WGS) entry which is preliminary data.</text>
</comment>
<reference evidence="9" key="1">
    <citation type="submission" date="2017-09" db="EMBL/GenBank/DDBJ databases">
        <title>Depth-based differentiation of microbial function through sediment-hosted aquifers and enrichment of novel symbionts in the deep terrestrial subsurface.</title>
        <authorList>
            <person name="Probst A.J."/>
            <person name="Ladd B."/>
            <person name="Jarett J.K."/>
            <person name="Geller-Mcgrath D.E."/>
            <person name="Sieber C.M.K."/>
            <person name="Emerson J.B."/>
            <person name="Anantharaman K."/>
            <person name="Thomas B.C."/>
            <person name="Malmstrom R."/>
            <person name="Stieglmeier M."/>
            <person name="Klingl A."/>
            <person name="Woyke T."/>
            <person name="Ryan C.M."/>
            <person name="Banfield J.F."/>
        </authorList>
    </citation>
    <scope>NUCLEOTIDE SEQUENCE [LARGE SCALE GENOMIC DNA]</scope>
</reference>
<dbReference type="HAMAP" id="MF_01080">
    <property type="entry name" value="TruB_bact"/>
    <property type="match status" value="1"/>
</dbReference>
<evidence type="ECO:0000259" key="6">
    <source>
        <dbReference type="Pfam" id="PF01509"/>
    </source>
</evidence>
<evidence type="ECO:0000313" key="8">
    <source>
        <dbReference type="EMBL" id="PIR76143.1"/>
    </source>
</evidence>
<keyword evidence="3 5" id="KW-0819">tRNA processing</keyword>
<evidence type="ECO:0000259" key="7">
    <source>
        <dbReference type="Pfam" id="PF16198"/>
    </source>
</evidence>
<dbReference type="NCBIfam" id="TIGR00431">
    <property type="entry name" value="TruB"/>
    <property type="match status" value="1"/>
</dbReference>
<dbReference type="SUPFAM" id="SSF55120">
    <property type="entry name" value="Pseudouridine synthase"/>
    <property type="match status" value="1"/>
</dbReference>
<evidence type="ECO:0000313" key="9">
    <source>
        <dbReference type="Proteomes" id="UP000231530"/>
    </source>
</evidence>
<feature type="domain" description="tRNA pseudouridylate synthase B C-terminal" evidence="7">
    <location>
        <begin position="308"/>
        <end position="348"/>
    </location>
</feature>
<dbReference type="GO" id="GO:1990481">
    <property type="term" value="P:mRNA pseudouridine synthesis"/>
    <property type="evidence" value="ECO:0007669"/>
    <property type="project" value="TreeGrafter"/>
</dbReference>
<evidence type="ECO:0000256" key="2">
    <source>
        <dbReference type="ARBA" id="ARBA00005642"/>
    </source>
</evidence>
<dbReference type="GO" id="GO:0031119">
    <property type="term" value="P:tRNA pseudouridine synthesis"/>
    <property type="evidence" value="ECO:0007669"/>
    <property type="project" value="UniProtKB-UniRule"/>
</dbReference>
<evidence type="ECO:0000256" key="3">
    <source>
        <dbReference type="ARBA" id="ARBA00022694"/>
    </source>
</evidence>
<name>A0A2H0TVE7_9BACT</name>
<dbReference type="GO" id="GO:0003723">
    <property type="term" value="F:RNA binding"/>
    <property type="evidence" value="ECO:0007669"/>
    <property type="project" value="InterPro"/>
</dbReference>
<dbReference type="Gene3D" id="3.30.2350.10">
    <property type="entry name" value="Pseudouridine synthase"/>
    <property type="match status" value="1"/>
</dbReference>
<gene>
    <name evidence="5 8" type="primary">truB</name>
    <name evidence="8" type="ORF">COU32_03705</name>
</gene>
<dbReference type="PANTHER" id="PTHR13767">
    <property type="entry name" value="TRNA-PSEUDOURIDINE SYNTHASE"/>
    <property type="match status" value="1"/>
</dbReference>
<dbReference type="PANTHER" id="PTHR13767:SF2">
    <property type="entry name" value="PSEUDOURIDYLATE SYNTHASE TRUB1"/>
    <property type="match status" value="1"/>
</dbReference>
<evidence type="ECO:0000256" key="1">
    <source>
        <dbReference type="ARBA" id="ARBA00000385"/>
    </source>
</evidence>
<dbReference type="InterPro" id="IPR014780">
    <property type="entry name" value="tRNA_psdUridine_synth_TruB"/>
</dbReference>